<dbReference type="Gene3D" id="1.10.357.20">
    <property type="entry name" value="SLC41 divalent cation transporters, integral membrane domain"/>
    <property type="match status" value="1"/>
</dbReference>
<dbReference type="Proteomes" id="UP000484164">
    <property type="component" value="Unassembled WGS sequence"/>
</dbReference>
<dbReference type="SMART" id="SM00116">
    <property type="entry name" value="CBS"/>
    <property type="match status" value="2"/>
</dbReference>
<evidence type="ECO:0000256" key="3">
    <source>
        <dbReference type="ARBA" id="ARBA00022448"/>
    </source>
</evidence>
<comment type="caution">
    <text evidence="11">The sequence shown here is derived from an EMBL/GenBank/DDBJ whole genome shotgun (WGS) entry which is preliminary data.</text>
</comment>
<dbReference type="Pfam" id="PF03448">
    <property type="entry name" value="MgtE_N"/>
    <property type="match status" value="1"/>
</dbReference>
<proteinExistence type="inferred from homology"/>
<name>A0A6L3ZGD5_9FLAO</name>
<dbReference type="OrthoDB" id="9790355at2"/>
<keyword evidence="5 9" id="KW-0460">Magnesium</keyword>
<keyword evidence="9" id="KW-1003">Cell membrane</keyword>
<dbReference type="Gene3D" id="3.10.580.10">
    <property type="entry name" value="CBS-domain"/>
    <property type="match status" value="1"/>
</dbReference>
<dbReference type="SMART" id="SM00924">
    <property type="entry name" value="MgtE_N"/>
    <property type="match status" value="1"/>
</dbReference>
<dbReference type="InterPro" id="IPR006667">
    <property type="entry name" value="SLC41_membr_dom"/>
</dbReference>
<keyword evidence="12" id="KW-1185">Reference proteome</keyword>
<organism evidence="11 12">
    <name type="scientific">Phaeocystidibacter marisrubri</name>
    <dbReference type="NCBI Taxonomy" id="1577780"/>
    <lineage>
        <taxon>Bacteria</taxon>
        <taxon>Pseudomonadati</taxon>
        <taxon>Bacteroidota</taxon>
        <taxon>Flavobacteriia</taxon>
        <taxon>Flavobacteriales</taxon>
        <taxon>Phaeocystidibacteraceae</taxon>
        <taxon>Phaeocystidibacter</taxon>
    </lineage>
</organism>
<keyword evidence="7 9" id="KW-0472">Membrane</keyword>
<comment type="caution">
    <text evidence="9">Lacks conserved residue(s) required for the propagation of feature annotation.</text>
</comment>
<comment type="subunit">
    <text evidence="9">Homodimer.</text>
</comment>
<dbReference type="SUPFAM" id="SSF161093">
    <property type="entry name" value="MgtE membrane domain-like"/>
    <property type="match status" value="1"/>
</dbReference>
<evidence type="ECO:0000256" key="5">
    <source>
        <dbReference type="ARBA" id="ARBA00022842"/>
    </source>
</evidence>
<evidence type="ECO:0000256" key="9">
    <source>
        <dbReference type="RuleBase" id="RU362011"/>
    </source>
</evidence>
<sequence>MSFELTQEYLNEINDLLEEGKSAEVAEQLSELHPADIAEILEELNKDEVIDITENLNSDLLGEVLVQLDEDSRKDVLDTYTGKEIAEEVVENLDSDDAADLISELSEEKKLEVLSNLEDVEQAKQIANLLTHAEDTAGALMATELVKVNHNWTVMRCVGEMRRQAEDVEQVHAVYVVDNNDILLGTLSLKKLLTTSTKTPIKEVYNNKFQSVKSTTENEEVARMMQKYDMFVVPVVDEMGRLLGRITLDDVLDFIKEEADRDYQLASGLSEDVDSSDTVFNLTRARLPWLLIGLMGGVIAASVIGQNEDELSAIPQLAFFIPLIAAMGGNVGVQSSAIVVQALANQTFSENIVKKLTKELSVGLVNGLICALVIFGVSLVIGYSQALALTVSLALLTVIIFASLFGTSVPLILDKYKIDPALATGPFITTANDVLGLFIYFGIGKAILGF</sequence>
<keyword evidence="4 9" id="KW-0812">Transmembrane</keyword>
<feature type="domain" description="CBS" evidence="10">
    <location>
        <begin position="141"/>
        <end position="203"/>
    </location>
</feature>
<dbReference type="Pfam" id="PF00571">
    <property type="entry name" value="CBS"/>
    <property type="match status" value="2"/>
</dbReference>
<evidence type="ECO:0000256" key="1">
    <source>
        <dbReference type="ARBA" id="ARBA00004141"/>
    </source>
</evidence>
<protein>
    <recommendedName>
        <fullName evidence="9">Magnesium transporter MgtE</fullName>
    </recommendedName>
</protein>
<dbReference type="AlphaFoldDB" id="A0A6L3ZGD5"/>
<dbReference type="EMBL" id="WBVQ01000001">
    <property type="protein sequence ID" value="KAB2817092.1"/>
    <property type="molecule type" value="Genomic_DNA"/>
</dbReference>
<dbReference type="GO" id="GO:0015095">
    <property type="term" value="F:magnesium ion transmembrane transporter activity"/>
    <property type="evidence" value="ECO:0007669"/>
    <property type="project" value="UniProtKB-UniRule"/>
</dbReference>
<evidence type="ECO:0000313" key="12">
    <source>
        <dbReference type="Proteomes" id="UP000484164"/>
    </source>
</evidence>
<evidence type="ECO:0000256" key="2">
    <source>
        <dbReference type="ARBA" id="ARBA00009749"/>
    </source>
</evidence>
<reference evidence="11 12" key="1">
    <citation type="submission" date="2019-10" db="EMBL/GenBank/DDBJ databases">
        <title>Genome sequence of Phaeocystidibacter marisrubri JCM30614 (type strain).</title>
        <authorList>
            <person name="Bowman J.P."/>
        </authorList>
    </citation>
    <scope>NUCLEOTIDE SEQUENCE [LARGE SCALE GENOMIC DNA]</scope>
    <source>
        <strain evidence="11 12">JCM 30614</strain>
    </source>
</reference>
<keyword evidence="6 9" id="KW-1133">Transmembrane helix</keyword>
<dbReference type="RefSeq" id="WP_151691663.1">
    <property type="nucleotide sequence ID" value="NZ_BMGX01000002.1"/>
</dbReference>
<dbReference type="CDD" id="cd04606">
    <property type="entry name" value="CBS_pair_Mg_transporter"/>
    <property type="match status" value="1"/>
</dbReference>
<evidence type="ECO:0000256" key="4">
    <source>
        <dbReference type="ARBA" id="ARBA00022692"/>
    </source>
</evidence>
<dbReference type="GO" id="GO:0046872">
    <property type="term" value="F:metal ion binding"/>
    <property type="evidence" value="ECO:0007669"/>
    <property type="project" value="UniProtKB-KW"/>
</dbReference>
<comment type="function">
    <text evidence="9">Acts as a magnesium transporter.</text>
</comment>
<dbReference type="GO" id="GO:0005886">
    <property type="term" value="C:plasma membrane"/>
    <property type="evidence" value="ECO:0007669"/>
    <property type="project" value="UniProtKB-SubCell"/>
</dbReference>
<dbReference type="PROSITE" id="PS51371">
    <property type="entry name" value="CBS"/>
    <property type="match status" value="2"/>
</dbReference>
<evidence type="ECO:0000256" key="7">
    <source>
        <dbReference type="ARBA" id="ARBA00023136"/>
    </source>
</evidence>
<dbReference type="InterPro" id="IPR006668">
    <property type="entry name" value="Mg_transptr_MgtE_intracell_dom"/>
</dbReference>
<dbReference type="Gene3D" id="1.25.60.10">
    <property type="entry name" value="MgtE N-terminal domain-like"/>
    <property type="match status" value="1"/>
</dbReference>
<evidence type="ECO:0000256" key="8">
    <source>
        <dbReference type="PROSITE-ProRule" id="PRU00703"/>
    </source>
</evidence>
<dbReference type="InterPro" id="IPR036739">
    <property type="entry name" value="SLC41_membr_dom_sf"/>
</dbReference>
<dbReference type="SUPFAM" id="SSF54631">
    <property type="entry name" value="CBS-domain pair"/>
    <property type="match status" value="1"/>
</dbReference>
<comment type="similarity">
    <text evidence="2 9">Belongs to the SLC41A transporter family.</text>
</comment>
<dbReference type="InterPro" id="IPR006669">
    <property type="entry name" value="MgtE_transporter"/>
</dbReference>
<dbReference type="InterPro" id="IPR046342">
    <property type="entry name" value="CBS_dom_sf"/>
</dbReference>
<evidence type="ECO:0000256" key="6">
    <source>
        <dbReference type="ARBA" id="ARBA00022989"/>
    </source>
</evidence>
<gene>
    <name evidence="11" type="primary">mgtE</name>
    <name evidence="11" type="ORF">F8C82_01460</name>
</gene>
<feature type="domain" description="CBS" evidence="10">
    <location>
        <begin position="205"/>
        <end position="261"/>
    </location>
</feature>
<keyword evidence="8" id="KW-0129">CBS domain</keyword>
<dbReference type="SUPFAM" id="SSF158791">
    <property type="entry name" value="MgtE N-terminal domain-like"/>
    <property type="match status" value="1"/>
</dbReference>
<keyword evidence="3 9" id="KW-0813">Transport</keyword>
<dbReference type="PANTHER" id="PTHR43773:SF1">
    <property type="entry name" value="MAGNESIUM TRANSPORTER MGTE"/>
    <property type="match status" value="1"/>
</dbReference>
<evidence type="ECO:0000259" key="10">
    <source>
        <dbReference type="PROSITE" id="PS51371"/>
    </source>
</evidence>
<comment type="subcellular location">
    <subcellularLocation>
        <location evidence="9">Cell membrane</location>
        <topology evidence="9">Multi-pass membrane protein</topology>
    </subcellularLocation>
    <subcellularLocation>
        <location evidence="1">Membrane</location>
        <topology evidence="1">Multi-pass membrane protein</topology>
    </subcellularLocation>
</comment>
<dbReference type="InterPro" id="IPR038076">
    <property type="entry name" value="MgtE_N_sf"/>
</dbReference>
<evidence type="ECO:0000313" key="11">
    <source>
        <dbReference type="EMBL" id="KAB2817092.1"/>
    </source>
</evidence>
<dbReference type="InterPro" id="IPR000644">
    <property type="entry name" value="CBS_dom"/>
</dbReference>
<accession>A0A6L3ZGD5</accession>
<feature type="transmembrane region" description="Helical" evidence="9">
    <location>
        <begin position="287"/>
        <end position="305"/>
    </location>
</feature>
<keyword evidence="9" id="KW-0479">Metal-binding</keyword>
<dbReference type="PANTHER" id="PTHR43773">
    <property type="entry name" value="MAGNESIUM TRANSPORTER MGTE"/>
    <property type="match status" value="1"/>
</dbReference>
<dbReference type="Pfam" id="PF01769">
    <property type="entry name" value="MgtE"/>
    <property type="match status" value="1"/>
</dbReference>
<feature type="transmembrane region" description="Helical" evidence="9">
    <location>
        <begin position="360"/>
        <end position="381"/>
    </location>
</feature>
<dbReference type="NCBIfam" id="TIGR00400">
    <property type="entry name" value="mgtE"/>
    <property type="match status" value="1"/>
</dbReference>
<feature type="transmembrane region" description="Helical" evidence="9">
    <location>
        <begin position="317"/>
        <end position="340"/>
    </location>
</feature>
<feature type="transmembrane region" description="Helical" evidence="9">
    <location>
        <begin position="387"/>
        <end position="413"/>
    </location>
</feature>